<dbReference type="EMBL" id="JQ864233">
    <property type="protein sequence ID" value="AFJ54307.1"/>
    <property type="molecule type" value="Genomic_DNA"/>
</dbReference>
<geneLocation type="mitochondrion" evidence="13"/>
<evidence type="ECO:0000256" key="5">
    <source>
        <dbReference type="ARBA" id="ARBA00022692"/>
    </source>
</evidence>
<dbReference type="VEuPathDB" id="FungiDB:CM_00310W"/>
<feature type="transmembrane region" description="Helical" evidence="10">
    <location>
        <begin position="111"/>
        <end position="129"/>
    </location>
</feature>
<keyword evidence="5 10" id="KW-0812">Transmembrane</keyword>
<evidence type="ECO:0000256" key="8">
    <source>
        <dbReference type="ARBA" id="ARBA00031028"/>
    </source>
</evidence>
<feature type="transmembrane region" description="Helical" evidence="10">
    <location>
        <begin position="268"/>
        <end position="287"/>
    </location>
</feature>
<dbReference type="EC" id="7.1.1.2" evidence="3"/>
<dbReference type="InterPro" id="IPR001750">
    <property type="entry name" value="ND/Mrp_TM"/>
</dbReference>
<dbReference type="GO" id="GO:0008137">
    <property type="term" value="F:NADH dehydrogenase (ubiquinone) activity"/>
    <property type="evidence" value="ECO:0007669"/>
    <property type="project" value="UniProtKB-EC"/>
</dbReference>
<sequence>MVVHITTDNDIGVRITLRRMLLLTLVTYIVYIAYNQRDILHINRLAVLALSFVAYLAWESIGIQYSNFTLLNDWFQYTPGNAPIVLLLIILVITLLIYLTTTQRYITPNKWIALLMLVNLIGLILFPMVNDLIPLYVIIELQSYSLYLLTGVYNKSYNATRAAILYFVTGGIASVLILLSSAEVYEATGLTNLSEISTYYSISGINTWTSFDILLIALVFKMGLAPLHAWSISVYSYAPLYITAYISIVAKVSIMSFIYLNIHLFSTQLLILAFYLSVAVAAYTPLYQVNIKSILAYSGILNFGYLLTAVLTNDNAYYVYIIQYSLTHVTIFLCILAITEYTNKPASYWSPIVNVNQLVVPNKALCIALIVCLFSLIGIPPLPGFYGKYYIIVGLMSNGLNLEALTIIVFSVIATYYYAYIIKQLASNLYNNNINVIATPINSTLGFIISILMVILITFYMYLPTLLDGLTLLHS</sequence>
<accession>I2BJY0</accession>
<evidence type="ECO:0000256" key="10">
    <source>
        <dbReference type="SAM" id="Phobius"/>
    </source>
</evidence>
<dbReference type="SMR" id="I2BJY0"/>
<feature type="transmembrane region" description="Helical" evidence="10">
    <location>
        <begin position="441"/>
        <end position="463"/>
    </location>
</feature>
<feature type="transmembrane region" description="Helical" evidence="10">
    <location>
        <begin position="197"/>
        <end position="220"/>
    </location>
</feature>
<evidence type="ECO:0000256" key="9">
    <source>
        <dbReference type="ARBA" id="ARBA00049551"/>
    </source>
</evidence>
<evidence type="ECO:0000256" key="7">
    <source>
        <dbReference type="ARBA" id="ARBA00023136"/>
    </source>
</evidence>
<keyword evidence="6 10" id="KW-1133">Transmembrane helix</keyword>
<feature type="transmembrane region" description="Helical" evidence="10">
    <location>
        <begin position="16"/>
        <end position="34"/>
    </location>
</feature>
<dbReference type="AlphaFoldDB" id="I2BJY0"/>
<evidence type="ECO:0000313" key="13">
    <source>
        <dbReference type="EMBL" id="AFJ54324.1"/>
    </source>
</evidence>
<feature type="transmembrane region" description="Helical" evidence="10">
    <location>
        <begin position="80"/>
        <end position="99"/>
    </location>
</feature>
<dbReference type="PANTHER" id="PTHR22773">
    <property type="entry name" value="NADH DEHYDROGENASE"/>
    <property type="match status" value="1"/>
</dbReference>
<dbReference type="Pfam" id="PF00361">
    <property type="entry name" value="Proton_antipo_M"/>
    <property type="match status" value="1"/>
</dbReference>
<feature type="transmembrane region" description="Helical" evidence="10">
    <location>
        <begin position="317"/>
        <end position="339"/>
    </location>
</feature>
<protein>
    <recommendedName>
        <fullName evidence="4">NADH-ubiquinone oxidoreductase chain 2</fullName>
        <ecNumber evidence="3">7.1.1.2</ecNumber>
    </recommendedName>
    <alternativeName>
        <fullName evidence="8">NADH dehydrogenase subunit 2</fullName>
    </alternativeName>
</protein>
<name>I2BJY0_CANAX</name>
<feature type="transmembrane region" description="Helical" evidence="10">
    <location>
        <begin position="360"/>
        <end position="379"/>
    </location>
</feature>
<dbReference type="GO" id="GO:0016020">
    <property type="term" value="C:membrane"/>
    <property type="evidence" value="ECO:0007669"/>
    <property type="project" value="UniProtKB-SubCell"/>
</dbReference>
<proteinExistence type="inferred from homology"/>
<feature type="transmembrane region" description="Helical" evidence="10">
    <location>
        <begin position="399"/>
        <end position="420"/>
    </location>
</feature>
<dbReference type="GeneID" id="13080335"/>
<feature type="transmembrane region" description="Helical" evidence="10">
    <location>
        <begin position="135"/>
        <end position="153"/>
    </location>
</feature>
<gene>
    <name evidence="13" type="primary">NAD2</name>
</gene>
<comment type="catalytic activity">
    <reaction evidence="9">
        <text>a ubiquinone + NADH + 5 H(+)(in) = a ubiquinol + NAD(+) + 4 H(+)(out)</text>
        <dbReference type="Rhea" id="RHEA:29091"/>
        <dbReference type="Rhea" id="RHEA-COMP:9565"/>
        <dbReference type="Rhea" id="RHEA-COMP:9566"/>
        <dbReference type="ChEBI" id="CHEBI:15378"/>
        <dbReference type="ChEBI" id="CHEBI:16389"/>
        <dbReference type="ChEBI" id="CHEBI:17976"/>
        <dbReference type="ChEBI" id="CHEBI:57540"/>
        <dbReference type="ChEBI" id="CHEBI:57945"/>
        <dbReference type="EC" id="7.1.1.2"/>
    </reaction>
</comment>
<feature type="transmembrane region" description="Helical" evidence="10">
    <location>
        <begin position="294"/>
        <end position="311"/>
    </location>
</feature>
<dbReference type="EMBL" id="JQ864234">
    <property type="protein sequence ID" value="AFJ54324.1"/>
    <property type="molecule type" value="Genomic_DNA"/>
</dbReference>
<feature type="transmembrane region" description="Helical" evidence="10">
    <location>
        <begin position="165"/>
        <end position="185"/>
    </location>
</feature>
<evidence type="ECO:0000256" key="1">
    <source>
        <dbReference type="ARBA" id="ARBA00004141"/>
    </source>
</evidence>
<reference evidence="13" key="1">
    <citation type="journal article" date="2013" name="Infect. Genet. Evol.">
        <title>Intraspecific comparative genomics of Candida albicans mitochondria reveals non-coding regions under neutral evolution.</title>
        <authorList>
            <person name="Bartelli T.F."/>
            <person name="Ferreira R.C."/>
            <person name="Colombo A.L."/>
            <person name="Briones M.R."/>
        </authorList>
    </citation>
    <scope>NUCLEOTIDE SEQUENCE</scope>
    <source>
        <strain evidence="13">L296</strain>
        <strain evidence="12">L757</strain>
    </source>
</reference>
<evidence type="ECO:0000256" key="2">
    <source>
        <dbReference type="ARBA" id="ARBA00007012"/>
    </source>
</evidence>
<feature type="domain" description="NADH:quinone oxidoreductase/Mrp antiporter transmembrane" evidence="11">
    <location>
        <begin position="130"/>
        <end position="413"/>
    </location>
</feature>
<keyword evidence="13" id="KW-0496">Mitochondrion</keyword>
<evidence type="ECO:0000313" key="12">
    <source>
        <dbReference type="EMBL" id="AFJ54307.1"/>
    </source>
</evidence>
<keyword evidence="7 10" id="KW-0472">Membrane</keyword>
<dbReference type="RefSeq" id="YP_006460262.1">
    <property type="nucleotide sequence ID" value="NC_018046.1"/>
</dbReference>
<feature type="transmembrane region" description="Helical" evidence="10">
    <location>
        <begin position="46"/>
        <end position="68"/>
    </location>
</feature>
<evidence type="ECO:0000256" key="4">
    <source>
        <dbReference type="ARBA" id="ARBA00021008"/>
    </source>
</evidence>
<evidence type="ECO:0000256" key="3">
    <source>
        <dbReference type="ARBA" id="ARBA00012944"/>
    </source>
</evidence>
<comment type="subcellular location">
    <subcellularLocation>
        <location evidence="1">Membrane</location>
        <topology evidence="1">Multi-pass membrane protein</topology>
    </subcellularLocation>
</comment>
<organism evidence="13">
    <name type="scientific">Candida albicans</name>
    <name type="common">Yeast</name>
    <dbReference type="NCBI Taxonomy" id="5476"/>
    <lineage>
        <taxon>Eukaryota</taxon>
        <taxon>Fungi</taxon>
        <taxon>Dikarya</taxon>
        <taxon>Ascomycota</taxon>
        <taxon>Saccharomycotina</taxon>
        <taxon>Pichiomycetes</taxon>
        <taxon>Debaryomycetaceae</taxon>
        <taxon>Candida/Lodderomyces clade</taxon>
        <taxon>Candida</taxon>
    </lineage>
</organism>
<comment type="similarity">
    <text evidence="2">Belongs to the complex I subunit 2 family.</text>
</comment>
<evidence type="ECO:0000259" key="11">
    <source>
        <dbReference type="Pfam" id="PF00361"/>
    </source>
</evidence>
<evidence type="ECO:0000256" key="6">
    <source>
        <dbReference type="ARBA" id="ARBA00022989"/>
    </source>
</evidence>